<dbReference type="InterPro" id="IPR009734">
    <property type="entry name" value="Myoviridae_GpU"/>
</dbReference>
<accession>A0A133ZYV5</accession>
<proteinExistence type="predicted"/>
<sequence>MAKIGNWGPYLKFETSDKRILTFNGFKRDFGIRTTLHQTIGSKPLVELLGSNLQSITFTIKVRATRGMSPKKLEKKLVNYMSAGVIAPLVIGRRNICSKAMITNVSESFGVVLQKGELLSAQFDVTMTEYR</sequence>
<reference evidence="2" key="1">
    <citation type="submission" date="2016-01" db="EMBL/GenBank/DDBJ databases">
        <authorList>
            <person name="Mitreva M."/>
            <person name="Pepin K.H."/>
            <person name="Mihindukulasuriya K.A."/>
            <person name="Fulton R."/>
            <person name="Fronick C."/>
            <person name="O'Laughlin M."/>
            <person name="Miner T."/>
            <person name="Herter B."/>
            <person name="Rosa B.A."/>
            <person name="Cordes M."/>
            <person name="Tomlinson C."/>
            <person name="Wollam A."/>
            <person name="Palsikar V.B."/>
            <person name="Mardis E.R."/>
            <person name="Wilson R.K."/>
        </authorList>
    </citation>
    <scope>NUCLEOTIDE SEQUENCE [LARGE SCALE GENOMIC DNA]</scope>
    <source>
        <strain evidence="2">DNF00896</strain>
    </source>
</reference>
<organism evidence="1 2">
    <name type="scientific">Lachnoanaerobaculum saburreum</name>
    <dbReference type="NCBI Taxonomy" id="467210"/>
    <lineage>
        <taxon>Bacteria</taxon>
        <taxon>Bacillati</taxon>
        <taxon>Bacillota</taxon>
        <taxon>Clostridia</taxon>
        <taxon>Lachnospirales</taxon>
        <taxon>Lachnospiraceae</taxon>
        <taxon>Lachnoanaerobaculum</taxon>
    </lineage>
</organism>
<evidence type="ECO:0000313" key="1">
    <source>
        <dbReference type="EMBL" id="KXB60625.1"/>
    </source>
</evidence>
<evidence type="ECO:0000313" key="2">
    <source>
        <dbReference type="Proteomes" id="UP000070394"/>
    </source>
</evidence>
<dbReference type="RefSeq" id="WP_060930373.1">
    <property type="nucleotide sequence ID" value="NZ_KQ959775.1"/>
</dbReference>
<gene>
    <name evidence="1" type="ORF">HMPREF1866_00406</name>
</gene>
<dbReference type="EMBL" id="LSDA01000011">
    <property type="protein sequence ID" value="KXB60625.1"/>
    <property type="molecule type" value="Genomic_DNA"/>
</dbReference>
<dbReference type="PATRIC" id="fig|467210.3.peg.401"/>
<protein>
    <recommendedName>
        <fullName evidence="3">Phage P2 GpU</fullName>
    </recommendedName>
</protein>
<dbReference type="Proteomes" id="UP000070394">
    <property type="component" value="Unassembled WGS sequence"/>
</dbReference>
<keyword evidence="2" id="KW-1185">Reference proteome</keyword>
<dbReference type="Pfam" id="PF06995">
    <property type="entry name" value="Phage_P2_GpU"/>
    <property type="match status" value="1"/>
</dbReference>
<evidence type="ECO:0008006" key="3">
    <source>
        <dbReference type="Google" id="ProtNLM"/>
    </source>
</evidence>
<comment type="caution">
    <text evidence="1">The sequence shown here is derived from an EMBL/GenBank/DDBJ whole genome shotgun (WGS) entry which is preliminary data.</text>
</comment>
<dbReference type="OrthoDB" id="9815316at2"/>
<dbReference type="STRING" id="467210.HMPREF1866_00406"/>
<dbReference type="AlphaFoldDB" id="A0A133ZYV5"/>
<name>A0A133ZYV5_9FIRM</name>